<keyword evidence="3" id="KW-1185">Reference proteome</keyword>
<evidence type="ECO:0000313" key="2">
    <source>
        <dbReference type="EMBL" id="KAL2554999.1"/>
    </source>
</evidence>
<dbReference type="AlphaFoldDB" id="A0ABD1WZ57"/>
<evidence type="ECO:0000256" key="1">
    <source>
        <dbReference type="SAM" id="MobiDB-lite"/>
    </source>
</evidence>
<dbReference type="Proteomes" id="UP001604277">
    <property type="component" value="Unassembled WGS sequence"/>
</dbReference>
<sequence length="116" mass="13155">MELRPWPELVDRFAFSNPSDMTLTFTQSKLFFSPGHKFIHRAIGSFLHFLPLSLGDGRFCRDAGGESSHFSSTLNNSANGPPTAKQRSKRMWRFTIKAMGDLGGVVHQRKMIEINR</sequence>
<protein>
    <submittedName>
        <fullName evidence="2">Uncharacterized protein</fullName>
    </submittedName>
</protein>
<name>A0ABD1WZ57_9LAMI</name>
<feature type="region of interest" description="Disordered" evidence="1">
    <location>
        <begin position="69"/>
        <end position="88"/>
    </location>
</feature>
<accession>A0ABD1WZ57</accession>
<gene>
    <name evidence="2" type="ORF">Fot_08618</name>
</gene>
<organism evidence="2 3">
    <name type="scientific">Forsythia ovata</name>
    <dbReference type="NCBI Taxonomy" id="205694"/>
    <lineage>
        <taxon>Eukaryota</taxon>
        <taxon>Viridiplantae</taxon>
        <taxon>Streptophyta</taxon>
        <taxon>Embryophyta</taxon>
        <taxon>Tracheophyta</taxon>
        <taxon>Spermatophyta</taxon>
        <taxon>Magnoliopsida</taxon>
        <taxon>eudicotyledons</taxon>
        <taxon>Gunneridae</taxon>
        <taxon>Pentapetalae</taxon>
        <taxon>asterids</taxon>
        <taxon>lamiids</taxon>
        <taxon>Lamiales</taxon>
        <taxon>Oleaceae</taxon>
        <taxon>Forsythieae</taxon>
        <taxon>Forsythia</taxon>
    </lineage>
</organism>
<proteinExistence type="predicted"/>
<comment type="caution">
    <text evidence="2">The sequence shown here is derived from an EMBL/GenBank/DDBJ whole genome shotgun (WGS) entry which is preliminary data.</text>
</comment>
<dbReference type="EMBL" id="JBFOLJ010000002">
    <property type="protein sequence ID" value="KAL2554999.1"/>
    <property type="molecule type" value="Genomic_DNA"/>
</dbReference>
<reference evidence="3" key="1">
    <citation type="submission" date="2024-07" db="EMBL/GenBank/DDBJ databases">
        <title>Two chromosome-level genome assemblies of Korean endemic species Abeliophyllum distichum and Forsythia ovata (Oleaceae).</title>
        <authorList>
            <person name="Jang H."/>
        </authorList>
    </citation>
    <scope>NUCLEOTIDE SEQUENCE [LARGE SCALE GENOMIC DNA]</scope>
</reference>
<feature type="compositionally biased region" description="Polar residues" evidence="1">
    <location>
        <begin position="69"/>
        <end position="80"/>
    </location>
</feature>
<evidence type="ECO:0000313" key="3">
    <source>
        <dbReference type="Proteomes" id="UP001604277"/>
    </source>
</evidence>